<dbReference type="GO" id="GO:0043565">
    <property type="term" value="F:sequence-specific DNA binding"/>
    <property type="evidence" value="ECO:0007669"/>
    <property type="project" value="InterPro"/>
</dbReference>
<dbReference type="PROSITE" id="PS01124">
    <property type="entry name" value="HTH_ARAC_FAMILY_2"/>
    <property type="match status" value="1"/>
</dbReference>
<dbReference type="PANTHER" id="PTHR43280:SF28">
    <property type="entry name" value="HTH-TYPE TRANSCRIPTIONAL ACTIVATOR RHAS"/>
    <property type="match status" value="1"/>
</dbReference>
<accession>A0A198AHA6</accession>
<keyword evidence="2" id="KW-0238">DNA-binding</keyword>
<protein>
    <recommendedName>
        <fullName evidence="5">HTH araC/xylS-type domain-containing protein</fullName>
    </recommendedName>
</protein>
<dbReference type="AlphaFoldDB" id="A0A198AHA6"/>
<feature type="domain" description="HTH araC/xylS-type" evidence="5">
    <location>
        <begin position="650"/>
        <end position="749"/>
    </location>
</feature>
<dbReference type="EMBL" id="LYPB01000050">
    <property type="protein sequence ID" value="OAS20436.1"/>
    <property type="molecule type" value="Genomic_DNA"/>
</dbReference>
<dbReference type="PROSITE" id="PS00041">
    <property type="entry name" value="HTH_ARAC_FAMILY_1"/>
    <property type="match status" value="1"/>
</dbReference>
<comment type="caution">
    <text evidence="6">The sequence shown here is derived from an EMBL/GenBank/DDBJ whole genome shotgun (WGS) entry which is preliminary data.</text>
</comment>
<dbReference type="PRINTS" id="PR00032">
    <property type="entry name" value="HTHARAC"/>
</dbReference>
<keyword evidence="1" id="KW-0805">Transcription regulation</keyword>
<evidence type="ECO:0000313" key="6">
    <source>
        <dbReference type="EMBL" id="OAS20436.1"/>
    </source>
</evidence>
<evidence type="ECO:0000256" key="4">
    <source>
        <dbReference type="SAM" id="Phobius"/>
    </source>
</evidence>
<dbReference type="SUPFAM" id="SSF46689">
    <property type="entry name" value="Homeodomain-like"/>
    <property type="match status" value="1"/>
</dbReference>
<dbReference type="STRING" id="1850517.A8708_17805"/>
<dbReference type="InterPro" id="IPR018062">
    <property type="entry name" value="HTH_AraC-typ_CS"/>
</dbReference>
<dbReference type="SMART" id="SM00342">
    <property type="entry name" value="HTH_ARAC"/>
    <property type="match status" value="1"/>
</dbReference>
<dbReference type="Proteomes" id="UP000078454">
    <property type="component" value="Unassembled WGS sequence"/>
</dbReference>
<keyword evidence="4" id="KW-0472">Membrane</keyword>
<dbReference type="GO" id="GO:0003700">
    <property type="term" value="F:DNA-binding transcription factor activity"/>
    <property type="evidence" value="ECO:0007669"/>
    <property type="project" value="InterPro"/>
</dbReference>
<proteinExistence type="predicted"/>
<evidence type="ECO:0000256" key="1">
    <source>
        <dbReference type="ARBA" id="ARBA00023015"/>
    </source>
</evidence>
<reference evidence="6 7" key="1">
    <citation type="submission" date="2016-05" db="EMBL/GenBank/DDBJ databases">
        <title>Paenibacillus sp. 1ZS3-15 nov., isolated from the rhizosphere soil.</title>
        <authorList>
            <person name="Zhang X.X."/>
            <person name="Zhang J."/>
        </authorList>
    </citation>
    <scope>NUCLEOTIDE SEQUENCE [LARGE SCALE GENOMIC DNA]</scope>
    <source>
        <strain evidence="6 7">1ZS3-15</strain>
    </source>
</reference>
<keyword evidence="7" id="KW-1185">Reference proteome</keyword>
<evidence type="ECO:0000313" key="7">
    <source>
        <dbReference type="Proteomes" id="UP000078454"/>
    </source>
</evidence>
<dbReference type="OrthoDB" id="2503690at2"/>
<evidence type="ECO:0000259" key="5">
    <source>
        <dbReference type="PROSITE" id="PS01124"/>
    </source>
</evidence>
<dbReference type="InterPro" id="IPR020449">
    <property type="entry name" value="Tscrpt_reg_AraC-type_HTH"/>
</dbReference>
<dbReference type="Gene3D" id="1.10.10.60">
    <property type="entry name" value="Homeodomain-like"/>
    <property type="match status" value="2"/>
</dbReference>
<feature type="transmembrane region" description="Helical" evidence="4">
    <location>
        <begin position="314"/>
        <end position="333"/>
    </location>
</feature>
<evidence type="ECO:0000256" key="2">
    <source>
        <dbReference type="ARBA" id="ARBA00023125"/>
    </source>
</evidence>
<sequence length="751" mass="85923">MDNTMKLTTARTSNKLYANIFLSLIVCIILTIVTLSSALYASFEKIALSNIYASEKSSLSQTSYSAKSMIENSTNYALQIYADPLLDKLLHYTSPGSVETNTALNRLNTYLNINYFIHSIYLYSKNSKTFYSATLSSLNTIQGFDDFYDADARMLVEHFTNYKRLAPIPRAIPVQTPFQEVKMANVYTFVFYDLQGQSKDIDNMIMLNVPERWMKDAITSLDMNKNGSTFIIDSKGTLVTSTDSMPFLADLKDKPYVQKILTASANQASDYFVDDVEGVKSLVVYSKHEFTNWLFIRILPYDTIMGKVEMIKETVLWICLLILLIGLSISFFLSRTLYKPIEKVTSKLNTLMKEKRNNHDKLKQNFLRQLVHNSGFRKPTDLETKLSEFDIAMDPTSDFIIVLFVVDRFDSFSKQYHFEDRVLLKYGMMNIASELFSQIGICECIDIDEKTLAVLLNGSFQSDQAWMDTVKKVQDSAEQFLSISLSASISRTGDSLVEVSDLYTEALQQLKYKFTDGYRCMLHSRQHRPQALTPYIHPVGLENNMLETIKLGKAEESKKWFNEIVRAVDPPSYIVYNMLFNQLAFSLSTTALGMDKNASIPLDYDFSSFIHHMHKLETLQDVHNHFCELIDGLCLGFKDKKSSKHDNLIASIDTIIGQNYADRELSLFKIAEILDLSPAYLGRIFKKLANQSVPDYLNEYRIQRAKELLLSTHAPIEEISQKTGYNNSTYFYKVFKKYTGITPAEYRNNGT</sequence>
<dbReference type="Pfam" id="PF12833">
    <property type="entry name" value="HTH_18"/>
    <property type="match status" value="1"/>
</dbReference>
<organism evidence="6 7">
    <name type="scientific">Paenibacillus oryzisoli</name>
    <dbReference type="NCBI Taxonomy" id="1850517"/>
    <lineage>
        <taxon>Bacteria</taxon>
        <taxon>Bacillati</taxon>
        <taxon>Bacillota</taxon>
        <taxon>Bacilli</taxon>
        <taxon>Bacillales</taxon>
        <taxon>Paenibacillaceae</taxon>
        <taxon>Paenibacillus</taxon>
    </lineage>
</organism>
<dbReference type="Gene3D" id="3.30.450.20">
    <property type="entry name" value="PAS domain"/>
    <property type="match status" value="1"/>
</dbReference>
<evidence type="ECO:0000256" key="3">
    <source>
        <dbReference type="ARBA" id="ARBA00023163"/>
    </source>
</evidence>
<keyword evidence="4" id="KW-0812">Transmembrane</keyword>
<dbReference type="CDD" id="cd18774">
    <property type="entry name" value="PDC2_HK_sensor"/>
    <property type="match status" value="1"/>
</dbReference>
<name>A0A198AHA6_9BACL</name>
<keyword evidence="4" id="KW-1133">Transmembrane helix</keyword>
<feature type="transmembrane region" description="Helical" evidence="4">
    <location>
        <begin position="20"/>
        <end position="41"/>
    </location>
</feature>
<keyword evidence="3" id="KW-0804">Transcription</keyword>
<dbReference type="PANTHER" id="PTHR43280">
    <property type="entry name" value="ARAC-FAMILY TRANSCRIPTIONAL REGULATOR"/>
    <property type="match status" value="1"/>
</dbReference>
<dbReference type="InterPro" id="IPR009057">
    <property type="entry name" value="Homeodomain-like_sf"/>
</dbReference>
<dbReference type="InterPro" id="IPR018060">
    <property type="entry name" value="HTH_AraC"/>
</dbReference>
<gene>
    <name evidence="6" type="ORF">A8708_17805</name>
</gene>